<reference evidence="6" key="2">
    <citation type="submission" date="2019-05" db="EMBL/GenBank/DDBJ databases">
        <title>Unravelling the molecular evolution of spider venoms.</title>
        <authorList>
            <person name="Pineda S."/>
        </authorList>
    </citation>
    <scope>NUCLEOTIDE SEQUENCE</scope>
</reference>
<dbReference type="SUPFAM" id="SSF57256">
    <property type="entry name" value="Elafin-like"/>
    <property type="match status" value="1"/>
</dbReference>
<dbReference type="InterPro" id="IPR008197">
    <property type="entry name" value="WAP_dom"/>
</dbReference>
<evidence type="ECO:0000313" key="5">
    <source>
        <dbReference type="EMBL" id="SNX33161.1"/>
    </source>
</evidence>
<dbReference type="EMBL" id="HAHK01000111">
    <property type="protein sequence ID" value="SNX33698.1"/>
    <property type="molecule type" value="Transcribed_RNA"/>
</dbReference>
<dbReference type="EMBL" id="HAHK01000051">
    <property type="protein sequence ID" value="SNX33161.1"/>
    <property type="molecule type" value="Transcribed_RNA"/>
</dbReference>
<reference evidence="6" key="1">
    <citation type="submission" date="2017-05" db="EMBL/GenBank/DDBJ databases">
        <authorList>
            <person name="QRISCLOUD D."/>
        </authorList>
    </citation>
    <scope>NUCLEOTIDE SEQUENCE</scope>
</reference>
<dbReference type="GO" id="GO:0005576">
    <property type="term" value="C:extracellular region"/>
    <property type="evidence" value="ECO:0007669"/>
    <property type="project" value="InterPro"/>
</dbReference>
<feature type="domain" description="WAP" evidence="4">
    <location>
        <begin position="20"/>
        <end position="67"/>
    </location>
</feature>
<dbReference type="Gene3D" id="4.10.75.10">
    <property type="entry name" value="Elafin-like"/>
    <property type="match status" value="1"/>
</dbReference>
<evidence type="ECO:0000256" key="2">
    <source>
        <dbReference type="ARBA" id="ARBA00022729"/>
    </source>
</evidence>
<organism evidence="6">
    <name type="scientific">Liphistius sp. SGP-2016</name>
    <dbReference type="NCBI Taxonomy" id="1905180"/>
    <lineage>
        <taxon>Eukaryota</taxon>
        <taxon>Metazoa</taxon>
        <taxon>Ecdysozoa</taxon>
        <taxon>Arthropoda</taxon>
        <taxon>Chelicerata</taxon>
        <taxon>Arachnida</taxon>
        <taxon>Araneae</taxon>
        <taxon>Mesothelae</taxon>
        <taxon>Liphistiidae</taxon>
        <taxon>Liphistius</taxon>
    </lineage>
</organism>
<dbReference type="InterPro" id="IPR036645">
    <property type="entry name" value="Elafin-like_sf"/>
</dbReference>
<evidence type="ECO:0000256" key="1">
    <source>
        <dbReference type="ARBA" id="ARBA00002878"/>
    </source>
</evidence>
<evidence type="ECO:0000256" key="3">
    <source>
        <dbReference type="SAM" id="SignalP"/>
    </source>
</evidence>
<name>A0A4Q8K556_9ARAC</name>
<feature type="signal peptide" evidence="3">
    <location>
        <begin position="1"/>
        <end position="23"/>
    </location>
</feature>
<keyword evidence="2 3" id="KW-0732">Signal</keyword>
<comment type="function">
    <text evidence="1">Has antibacterial activity.</text>
</comment>
<dbReference type="PROSITE" id="PS51390">
    <property type="entry name" value="WAP"/>
    <property type="match status" value="1"/>
</dbReference>
<dbReference type="AlphaFoldDB" id="A0A4Q8K556"/>
<evidence type="ECO:0000259" key="4">
    <source>
        <dbReference type="PROSITE" id="PS51390"/>
    </source>
</evidence>
<dbReference type="Pfam" id="PF00095">
    <property type="entry name" value="WAP"/>
    <property type="match status" value="1"/>
</dbReference>
<dbReference type="GO" id="GO:0030414">
    <property type="term" value="F:peptidase inhibitor activity"/>
    <property type="evidence" value="ECO:0007669"/>
    <property type="project" value="InterPro"/>
</dbReference>
<protein>
    <submittedName>
        <fullName evidence="5">U17-Liphistoxin-Lsp1a_1</fullName>
    </submittedName>
    <submittedName>
        <fullName evidence="6">U29-Liphistoxin-Lsp1a_1</fullName>
    </submittedName>
</protein>
<evidence type="ECO:0000313" key="6">
    <source>
        <dbReference type="EMBL" id="SNX34389.1"/>
    </source>
</evidence>
<feature type="chain" id="PRO_5033444596" evidence="3">
    <location>
        <begin position="24"/>
        <end position="87"/>
    </location>
</feature>
<accession>A0A4Q8K556</accession>
<proteinExistence type="predicted"/>
<dbReference type="EMBL" id="HAHL01000191">
    <property type="protein sequence ID" value="SNX34532.1"/>
    <property type="molecule type" value="Transcribed_RNA"/>
</dbReference>
<dbReference type="EMBL" id="HAHK01000251">
    <property type="protein sequence ID" value="SNX34860.1"/>
    <property type="molecule type" value="Transcribed_RNA"/>
</dbReference>
<dbReference type="EMBL" id="HAHL01000173">
    <property type="protein sequence ID" value="SNX34389.1"/>
    <property type="molecule type" value="Transcribed_RNA"/>
</dbReference>
<dbReference type="EMBL" id="HAHK01000108">
    <property type="protein sequence ID" value="SNX33662.1"/>
    <property type="molecule type" value="Transcribed_RNA"/>
</dbReference>
<sequence>MQKKLFITLCLVGVLAILDNVEAEGFCPPKSRIVCIRSITKCCSDDDCPYGKICCQENCGNKCNDISYEETTGKRVYFSESCKIDEY</sequence>